<evidence type="ECO:0000313" key="3">
    <source>
        <dbReference type="Proteomes" id="UP000229459"/>
    </source>
</evidence>
<keyword evidence="1" id="KW-1133">Transmembrane helix</keyword>
<proteinExistence type="predicted"/>
<reference evidence="2 3" key="1">
    <citation type="submission" date="2017-09" db="EMBL/GenBank/DDBJ databases">
        <title>Depth-based differentiation of microbial function through sediment-hosted aquifers and enrichment of novel symbionts in the deep terrestrial subsurface.</title>
        <authorList>
            <person name="Probst A.J."/>
            <person name="Ladd B."/>
            <person name="Jarett J.K."/>
            <person name="Geller-Mcgrath D.E."/>
            <person name="Sieber C.M."/>
            <person name="Emerson J.B."/>
            <person name="Anantharaman K."/>
            <person name="Thomas B.C."/>
            <person name="Malmstrom R."/>
            <person name="Stieglmeier M."/>
            <person name="Klingl A."/>
            <person name="Woyke T."/>
            <person name="Ryan C.M."/>
            <person name="Banfield J.F."/>
        </authorList>
    </citation>
    <scope>NUCLEOTIDE SEQUENCE [LARGE SCALE GENOMIC DNA]</scope>
    <source>
        <strain evidence="2">CG23_combo_of_CG06-09_8_20_14_all_34_8</strain>
    </source>
</reference>
<feature type="transmembrane region" description="Helical" evidence="1">
    <location>
        <begin position="558"/>
        <end position="576"/>
    </location>
</feature>
<feature type="transmembrane region" description="Helical" evidence="1">
    <location>
        <begin position="388"/>
        <end position="407"/>
    </location>
</feature>
<feature type="transmembrane region" description="Helical" evidence="1">
    <location>
        <begin position="419"/>
        <end position="436"/>
    </location>
</feature>
<feature type="transmembrane region" description="Helical" evidence="1">
    <location>
        <begin position="97"/>
        <end position="118"/>
    </location>
</feature>
<sequence>MLWIIVFLLLGVSIGRLLIRINLFDKDLAFYVGVAIAPIAMSTWLFFALELFPHQPPWFYLCFVLGSVGAFVYLILRKNSSTKVARKTIQRKNDWRVLNIFLSLMIALVTAFSLLILLKFPVSWSDQISYILKGYASANDTSVSSYYNPSFELEDSQIFYNNDIMVRPGLPLIYTLFYWTTNGDLSSIDMQTRLLTIYYLLVLVVLLYKVSEKKWGKTAGLLAVFFQFTCFYSLRFALQGYKELIIMAMTLATAILIFDGKNLRSSGWVKSLVFGVFLGLMSMVNYSGIAIAVLLMITYFLTTTNKLVGVKKLAMSGLTMLTVAHGEILYFAKWVINGVQSSLVELKTPVVMNNILNSNVGASNELRGYGLTSTIDTFLRGKLQAFTLIHYFGLVYWLGLLIIIFRFRHLLKDILLKNLLLFVGLFYFVIIDPLYLNKHPQAYVLSISPKYTLLLLPFVAILLASQSEWWLNQIEKINQRFFWLGSFAGLGGLYIMVKYQSSVMFIIFKFLIGKFLPINQGAEYYQQKFILLISLAYGGWLVVYFLNILLRHRIHRDLVVSLLLFWVVCLPFASSLNTEYKIKLPKVIAKNEIARLESLNKSNAAFFPVVEYFTKNDNAGTILASSGYRKLTYYLHGYGYIAKQLAGSWKINMVCKSADTQYFVIQRSDPSYVQAVHNSGIFEVVYQNTNYTIFECINKKNIKNKYD</sequence>
<accession>A0A2H0B8U9</accession>
<dbReference type="EMBL" id="PCSR01000016">
    <property type="protein sequence ID" value="PIP53480.1"/>
    <property type="molecule type" value="Genomic_DNA"/>
</dbReference>
<feature type="transmembrane region" description="Helical" evidence="1">
    <location>
        <begin position="442"/>
        <end position="465"/>
    </location>
</feature>
<keyword evidence="1" id="KW-0812">Transmembrane</keyword>
<protein>
    <recommendedName>
        <fullName evidence="4">Glycosyltransferase RgtA/B/C/D-like domain-containing protein</fullName>
    </recommendedName>
</protein>
<organism evidence="2 3">
    <name type="scientific">Candidatus Beckwithbacteria bacterium CG23_combo_of_CG06-09_8_20_14_all_34_8</name>
    <dbReference type="NCBI Taxonomy" id="1974497"/>
    <lineage>
        <taxon>Bacteria</taxon>
        <taxon>Candidatus Beckwithiibacteriota</taxon>
    </lineage>
</organism>
<name>A0A2H0B8U9_9BACT</name>
<dbReference type="Proteomes" id="UP000229459">
    <property type="component" value="Unassembled WGS sequence"/>
</dbReference>
<comment type="caution">
    <text evidence="2">The sequence shown here is derived from an EMBL/GenBank/DDBJ whole genome shotgun (WGS) entry which is preliminary data.</text>
</comment>
<feature type="transmembrane region" description="Helical" evidence="1">
    <location>
        <begin position="244"/>
        <end position="260"/>
    </location>
</feature>
<feature type="transmembrane region" description="Helical" evidence="1">
    <location>
        <begin position="272"/>
        <end position="301"/>
    </location>
</feature>
<feature type="transmembrane region" description="Helical" evidence="1">
    <location>
        <begin position="477"/>
        <end position="497"/>
    </location>
</feature>
<feature type="transmembrane region" description="Helical" evidence="1">
    <location>
        <begin position="6"/>
        <end position="23"/>
    </location>
</feature>
<evidence type="ECO:0000313" key="2">
    <source>
        <dbReference type="EMBL" id="PIP53480.1"/>
    </source>
</evidence>
<feature type="transmembrane region" description="Helical" evidence="1">
    <location>
        <begin position="30"/>
        <end position="52"/>
    </location>
</feature>
<evidence type="ECO:0008006" key="4">
    <source>
        <dbReference type="Google" id="ProtNLM"/>
    </source>
</evidence>
<gene>
    <name evidence="2" type="ORF">COX08_00790</name>
</gene>
<feature type="transmembrane region" description="Helical" evidence="1">
    <location>
        <begin position="529"/>
        <end position="546"/>
    </location>
</feature>
<feature type="transmembrane region" description="Helical" evidence="1">
    <location>
        <begin position="58"/>
        <end position="76"/>
    </location>
</feature>
<keyword evidence="1" id="KW-0472">Membrane</keyword>
<dbReference type="AlphaFoldDB" id="A0A2H0B8U9"/>
<evidence type="ECO:0000256" key="1">
    <source>
        <dbReference type="SAM" id="Phobius"/>
    </source>
</evidence>
<feature type="transmembrane region" description="Helical" evidence="1">
    <location>
        <begin position="190"/>
        <end position="208"/>
    </location>
</feature>